<keyword evidence="2" id="KW-1185">Reference proteome</keyword>
<protein>
    <submittedName>
        <fullName evidence="1">Uncharacterized protein</fullName>
    </submittedName>
</protein>
<accession>A0A4P5NUS3</accession>
<organism evidence="1 2">
    <name type="scientific">Komagataeibacter diospyri</name>
    <dbReference type="NCBI Taxonomy" id="1932662"/>
    <lineage>
        <taxon>Bacteria</taxon>
        <taxon>Pseudomonadati</taxon>
        <taxon>Pseudomonadota</taxon>
        <taxon>Alphaproteobacteria</taxon>
        <taxon>Acetobacterales</taxon>
        <taxon>Acetobacteraceae</taxon>
        <taxon>Komagataeibacter</taxon>
    </lineage>
</organism>
<comment type="caution">
    <text evidence="1">The sequence shown here is derived from an EMBL/GenBank/DDBJ whole genome shotgun (WGS) entry which is preliminary data.</text>
</comment>
<evidence type="ECO:0000313" key="2">
    <source>
        <dbReference type="Proteomes" id="UP000315095"/>
    </source>
</evidence>
<dbReference type="Proteomes" id="UP000315095">
    <property type="component" value="Unassembled WGS sequence"/>
</dbReference>
<reference evidence="2" key="1">
    <citation type="submission" date="2017-01" db="EMBL/GenBank/DDBJ databases">
        <title>Komagataeibacter sp. MSKU9 whole genome sequencing project.</title>
        <authorList>
            <person name="Matsutani M."/>
            <person name="Naloka K."/>
            <person name="Theeragool G."/>
            <person name="Yakushi T."/>
            <person name="Matsushita K."/>
        </authorList>
    </citation>
    <scope>NUCLEOTIDE SEQUENCE [LARGE SCALE GENOMIC DNA]</scope>
    <source>
        <strain evidence="2">MSKU9</strain>
    </source>
</reference>
<name>A0A4P5NUS3_9PROT</name>
<gene>
    <name evidence="1" type="ORF">MSKU9_2105</name>
</gene>
<evidence type="ECO:0000313" key="1">
    <source>
        <dbReference type="EMBL" id="GCE83964.1"/>
    </source>
</evidence>
<sequence length="69" mass="8224">MQGKPWWLPMENLLSVQRILLLFWLCWNVSRVWELNLLTRMKKQATMLVRKCMTSLRKGTSARQEMGSV</sequence>
<dbReference type="AlphaFoldDB" id="A0A4P5NUS3"/>
<dbReference type="EMBL" id="BDLU01000048">
    <property type="protein sequence ID" value="GCE83964.1"/>
    <property type="molecule type" value="Genomic_DNA"/>
</dbReference>
<proteinExistence type="predicted"/>